<dbReference type="SUPFAM" id="SSF55785">
    <property type="entry name" value="PYP-like sensor domain (PAS domain)"/>
    <property type="match status" value="1"/>
</dbReference>
<dbReference type="PANTHER" id="PTHR45138">
    <property type="entry name" value="REGULATORY COMPONENTS OF SENSORY TRANSDUCTION SYSTEM"/>
    <property type="match status" value="1"/>
</dbReference>
<dbReference type="PROSITE" id="PS50887">
    <property type="entry name" value="GGDEF"/>
    <property type="match status" value="1"/>
</dbReference>
<dbReference type="InterPro" id="IPR043128">
    <property type="entry name" value="Rev_trsase/Diguanyl_cyclase"/>
</dbReference>
<dbReference type="CDD" id="cd01949">
    <property type="entry name" value="GGDEF"/>
    <property type="match status" value="1"/>
</dbReference>
<dbReference type="OrthoDB" id="9801014at2"/>
<dbReference type="AlphaFoldDB" id="A0A7X2XEB6"/>
<evidence type="ECO:0000313" key="4">
    <source>
        <dbReference type="EMBL" id="MTU03306.1"/>
    </source>
</evidence>
<gene>
    <name evidence="3" type="ORF">GMD11_02685</name>
    <name evidence="4" type="ORF">GMD18_02685</name>
</gene>
<reference evidence="5 6" key="1">
    <citation type="journal article" date="2019" name="Nat. Med.">
        <title>A library of human gut bacterial isolates paired with longitudinal multiomics data enables mechanistic microbiome research.</title>
        <authorList>
            <person name="Poyet M."/>
            <person name="Groussin M."/>
            <person name="Gibbons S.M."/>
            <person name="Avila-Pacheco J."/>
            <person name="Jiang X."/>
            <person name="Kearney S.M."/>
            <person name="Perrotta A.R."/>
            <person name="Berdy B."/>
            <person name="Zhao S."/>
            <person name="Lieberman T.D."/>
            <person name="Swanson P.K."/>
            <person name="Smith M."/>
            <person name="Roesemann S."/>
            <person name="Alexander J.E."/>
            <person name="Rich S.A."/>
            <person name="Livny J."/>
            <person name="Vlamakis H."/>
            <person name="Clish C."/>
            <person name="Bullock K."/>
            <person name="Deik A."/>
            <person name="Scott J."/>
            <person name="Pierce K.A."/>
            <person name="Xavier R.J."/>
            <person name="Alm E.J."/>
        </authorList>
    </citation>
    <scope>NUCLEOTIDE SEQUENCE [LARGE SCALE GENOMIC DNA]</scope>
    <source>
        <strain evidence="3 6">BIOML-A13</strain>
        <strain evidence="4 5">BIOML-A3</strain>
    </source>
</reference>
<dbReference type="InterPro" id="IPR050469">
    <property type="entry name" value="Diguanylate_Cyclase"/>
</dbReference>
<dbReference type="NCBIfam" id="TIGR00254">
    <property type="entry name" value="GGDEF"/>
    <property type="match status" value="1"/>
</dbReference>
<dbReference type="InterPro" id="IPR000160">
    <property type="entry name" value="GGDEF_dom"/>
</dbReference>
<dbReference type="SUPFAM" id="SSF55781">
    <property type="entry name" value="GAF domain-like"/>
    <property type="match status" value="1"/>
</dbReference>
<keyword evidence="5" id="KW-1185">Reference proteome</keyword>
<evidence type="ECO:0000313" key="6">
    <source>
        <dbReference type="Proteomes" id="UP000484547"/>
    </source>
</evidence>
<dbReference type="InterPro" id="IPR035965">
    <property type="entry name" value="PAS-like_dom_sf"/>
</dbReference>
<dbReference type="GO" id="GO:0052621">
    <property type="term" value="F:diguanylate cyclase activity"/>
    <property type="evidence" value="ECO:0007669"/>
    <property type="project" value="TreeGrafter"/>
</dbReference>
<dbReference type="PROSITE" id="PS50112">
    <property type="entry name" value="PAS"/>
    <property type="match status" value="1"/>
</dbReference>
<dbReference type="InterPro" id="IPR029016">
    <property type="entry name" value="GAF-like_dom_sf"/>
</dbReference>
<dbReference type="Gene3D" id="3.30.450.20">
    <property type="entry name" value="PAS domain"/>
    <property type="match status" value="1"/>
</dbReference>
<dbReference type="EMBL" id="WNBM01000001">
    <property type="protein sequence ID" value="MTT75174.1"/>
    <property type="molecule type" value="Genomic_DNA"/>
</dbReference>
<sequence length="453" mass="52736">MREMFSMDYKELCCKIIDNHDGLVYVTDMETNEVIFANKKLLQVIGKNKAEVFGKPCYQALQDKECPCEFCTNSILSENKYYDWEIFREDMQRYFVLHDKLLILGDRKFRVEVGTDITDQVLEKREIKNKLNMEKTLIKCIDTLNHENDVNKAINELLKIVGETYDGDRAYIFERCESDNTVSNTYEWCKKEIVQQLDSLQKVPFSYFDMWIERFSNHKSRIIYSLKKELDHDSEEYKILGPQNIDSLVAAPLFNNGSLIGFIGVDNPSVEYLHYGLLEQITSFIVNDLQKRLLIEKLQVLSYRDSLTGVCNRTSYIKYLNELKDNSYSTLGVIFIDINGLKKANDSKGHAYGDQMIVRISGLLKKTFAEKVFRIGGDEFVVICTGMMREEFMCREQTLRAFAEQNAEINFSLGAVWTDEEISVEKLIAVADKAMYDAKRDYYQKYLHCDESL</sequence>
<dbReference type="Proteomes" id="UP000443070">
    <property type="component" value="Unassembled WGS sequence"/>
</dbReference>
<dbReference type="PANTHER" id="PTHR45138:SF9">
    <property type="entry name" value="DIGUANYLATE CYCLASE DGCM-RELATED"/>
    <property type="match status" value="1"/>
</dbReference>
<dbReference type="InterPro" id="IPR029787">
    <property type="entry name" value="Nucleotide_cyclase"/>
</dbReference>
<name>A0A7X2XEB6_9FIRM</name>
<dbReference type="Gene3D" id="3.30.450.40">
    <property type="match status" value="1"/>
</dbReference>
<accession>A0A7X2XEB6</accession>
<evidence type="ECO:0000313" key="5">
    <source>
        <dbReference type="Proteomes" id="UP000443070"/>
    </source>
</evidence>
<evidence type="ECO:0000259" key="1">
    <source>
        <dbReference type="PROSITE" id="PS50112"/>
    </source>
</evidence>
<evidence type="ECO:0000259" key="2">
    <source>
        <dbReference type="PROSITE" id="PS50887"/>
    </source>
</evidence>
<proteinExistence type="predicted"/>
<protein>
    <submittedName>
        <fullName evidence="3">Diguanylate cyclase</fullName>
    </submittedName>
</protein>
<organism evidence="3 6">
    <name type="scientific">Phascolarctobacterium faecium</name>
    <dbReference type="NCBI Taxonomy" id="33025"/>
    <lineage>
        <taxon>Bacteria</taxon>
        <taxon>Bacillati</taxon>
        <taxon>Bacillota</taxon>
        <taxon>Negativicutes</taxon>
        <taxon>Acidaminococcales</taxon>
        <taxon>Acidaminococcaceae</taxon>
        <taxon>Phascolarctobacterium</taxon>
    </lineage>
</organism>
<feature type="domain" description="GGDEF" evidence="2">
    <location>
        <begin position="329"/>
        <end position="451"/>
    </location>
</feature>
<dbReference type="Proteomes" id="UP000484547">
    <property type="component" value="Unassembled WGS sequence"/>
</dbReference>
<dbReference type="Gene3D" id="3.30.70.270">
    <property type="match status" value="1"/>
</dbReference>
<comment type="caution">
    <text evidence="3">The sequence shown here is derived from an EMBL/GenBank/DDBJ whole genome shotgun (WGS) entry which is preliminary data.</text>
</comment>
<feature type="domain" description="PAS" evidence="1">
    <location>
        <begin position="15"/>
        <end position="55"/>
    </location>
</feature>
<evidence type="ECO:0000313" key="3">
    <source>
        <dbReference type="EMBL" id="MTT75174.1"/>
    </source>
</evidence>
<dbReference type="Pfam" id="PF00990">
    <property type="entry name" value="GGDEF"/>
    <property type="match status" value="1"/>
</dbReference>
<dbReference type="EMBL" id="WNBW01000001">
    <property type="protein sequence ID" value="MTU03306.1"/>
    <property type="molecule type" value="Genomic_DNA"/>
</dbReference>
<dbReference type="SUPFAM" id="SSF55073">
    <property type="entry name" value="Nucleotide cyclase"/>
    <property type="match status" value="1"/>
</dbReference>
<dbReference type="InterPro" id="IPR000014">
    <property type="entry name" value="PAS"/>
</dbReference>
<dbReference type="SMART" id="SM00267">
    <property type="entry name" value="GGDEF"/>
    <property type="match status" value="1"/>
</dbReference>